<proteinExistence type="predicted"/>
<dbReference type="Proteomes" id="UP000046373">
    <property type="component" value="Unassembled WGS sequence"/>
</dbReference>
<dbReference type="AlphaFoldDB" id="A0A090DJQ0"/>
<organism evidence="1 2">
    <name type="scientific">Mesorhizobium plurifarium</name>
    <dbReference type="NCBI Taxonomy" id="69974"/>
    <lineage>
        <taxon>Bacteria</taxon>
        <taxon>Pseudomonadati</taxon>
        <taxon>Pseudomonadota</taxon>
        <taxon>Alphaproteobacteria</taxon>
        <taxon>Hyphomicrobiales</taxon>
        <taxon>Phyllobacteriaceae</taxon>
        <taxon>Mesorhizobium</taxon>
    </lineage>
</organism>
<accession>A0A090DJQ0</accession>
<gene>
    <name evidence="1" type="ORF">MPLDJ20_100050</name>
</gene>
<name>A0A090DJQ0_MESPL</name>
<sequence>MSRTYEQLIPRPLRDPFEKALGTDAGYLLDFSDRTFSDFFFEALGIDTSISNLFDGRGTSKAKRLRSFIERAPVAVVAKALRDLWEYRESLSWPSVGVRDNYFAVVGIFEGASDHIDSSAFEAFEPSQTLDELIAAIRRDLDAKKPQAGLDRLHTYCMKRFASLVRKHGGGECDRRRHLH</sequence>
<reference evidence="1 2" key="1">
    <citation type="submission" date="2014-08" db="EMBL/GenBank/DDBJ databases">
        <authorList>
            <person name="Moulin Lionel"/>
        </authorList>
    </citation>
    <scope>NUCLEOTIDE SEQUENCE [LARGE SCALE GENOMIC DNA]</scope>
</reference>
<dbReference type="EMBL" id="CCNB01000002">
    <property type="protein sequence ID" value="CDX14088.1"/>
    <property type="molecule type" value="Genomic_DNA"/>
</dbReference>
<evidence type="ECO:0000313" key="1">
    <source>
        <dbReference type="EMBL" id="CDX14088.1"/>
    </source>
</evidence>
<evidence type="ECO:0000313" key="2">
    <source>
        <dbReference type="Proteomes" id="UP000046373"/>
    </source>
</evidence>
<protein>
    <submittedName>
        <fullName evidence="1">Uncharacterized protein</fullName>
    </submittedName>
</protein>